<dbReference type="AlphaFoldDB" id="A0A812W8F7"/>
<accession>A0A812W8F7</accession>
<comment type="caution">
    <text evidence="3">The sequence shown here is derived from an EMBL/GenBank/DDBJ whole genome shotgun (WGS) entry which is preliminary data.</text>
</comment>
<evidence type="ECO:0000313" key="3">
    <source>
        <dbReference type="EMBL" id="CAE7658662.1"/>
    </source>
</evidence>
<name>A0A812W8F7_SYMPI</name>
<feature type="region of interest" description="Disordered" evidence="1">
    <location>
        <begin position="208"/>
        <end position="237"/>
    </location>
</feature>
<feature type="region of interest" description="Disordered" evidence="1">
    <location>
        <begin position="60"/>
        <end position="85"/>
    </location>
</feature>
<dbReference type="Proteomes" id="UP000649617">
    <property type="component" value="Unassembled WGS sequence"/>
</dbReference>
<proteinExistence type="predicted"/>
<reference evidence="3" key="1">
    <citation type="submission" date="2021-02" db="EMBL/GenBank/DDBJ databases">
        <authorList>
            <person name="Dougan E. K."/>
            <person name="Rhodes N."/>
            <person name="Thang M."/>
            <person name="Chan C."/>
        </authorList>
    </citation>
    <scope>NUCLEOTIDE SEQUENCE</scope>
</reference>
<feature type="compositionally biased region" description="Low complexity" evidence="1">
    <location>
        <begin position="215"/>
        <end position="225"/>
    </location>
</feature>
<feature type="region of interest" description="Disordered" evidence="1">
    <location>
        <begin position="1"/>
        <end position="24"/>
    </location>
</feature>
<evidence type="ECO:0000313" key="4">
    <source>
        <dbReference type="Proteomes" id="UP000649617"/>
    </source>
</evidence>
<keyword evidence="4" id="KW-1185">Reference proteome</keyword>
<feature type="transmembrane region" description="Helical" evidence="2">
    <location>
        <begin position="182"/>
        <end position="202"/>
    </location>
</feature>
<dbReference type="EMBL" id="CAJNIZ010043384">
    <property type="protein sequence ID" value="CAE7658662.1"/>
    <property type="molecule type" value="Genomic_DNA"/>
</dbReference>
<gene>
    <name evidence="3" type="ORF">SPIL2461_LOCUS17785</name>
</gene>
<evidence type="ECO:0000256" key="2">
    <source>
        <dbReference type="SAM" id="Phobius"/>
    </source>
</evidence>
<keyword evidence="2" id="KW-0472">Membrane</keyword>
<feature type="compositionally biased region" description="Low complexity" evidence="1">
    <location>
        <begin position="75"/>
        <end position="85"/>
    </location>
</feature>
<keyword evidence="2" id="KW-1133">Transmembrane helix</keyword>
<sequence length="325" mass="36041">MELNRRRRAGAACPDGTKRKVDADKLEEERAKLEEEREAIRQERERLQIEKEREALRKEREALARERQQASQNVGSSASGTAGNSAQALTPGMLIRIQGLRGAPELNGLEATILRFDEASGRFIVNVSEGKGQKSLKDANLVPLVAQPAGLWKKVTDMASSTLRHVQRGCAEAQVCIANSGYSWWQILLGVAVVVLVVSAVMQASSRHNSRKAPSSSSGGSRTSTYRPEYGEDPSFHRRAPRYEEDDFGYSDYDDSGSGGIDFGGMQKYLIIGGLAILCWKGIIPIHRMDWFQLYMLWNFLQSTGILGGRGGHYGGFGRRRRGFF</sequence>
<protein>
    <submittedName>
        <fullName evidence="3">Uncharacterized protein</fullName>
    </submittedName>
</protein>
<dbReference type="OrthoDB" id="446967at2759"/>
<keyword evidence="2" id="KW-0812">Transmembrane</keyword>
<evidence type="ECO:0000256" key="1">
    <source>
        <dbReference type="SAM" id="MobiDB-lite"/>
    </source>
</evidence>
<feature type="transmembrane region" description="Helical" evidence="2">
    <location>
        <begin position="269"/>
        <end position="286"/>
    </location>
</feature>
<organism evidence="3 4">
    <name type="scientific">Symbiodinium pilosum</name>
    <name type="common">Dinoflagellate</name>
    <dbReference type="NCBI Taxonomy" id="2952"/>
    <lineage>
        <taxon>Eukaryota</taxon>
        <taxon>Sar</taxon>
        <taxon>Alveolata</taxon>
        <taxon>Dinophyceae</taxon>
        <taxon>Suessiales</taxon>
        <taxon>Symbiodiniaceae</taxon>
        <taxon>Symbiodinium</taxon>
    </lineage>
</organism>